<organism evidence="1">
    <name type="scientific">Arundo donax</name>
    <name type="common">Giant reed</name>
    <name type="synonym">Donax arundinaceus</name>
    <dbReference type="NCBI Taxonomy" id="35708"/>
    <lineage>
        <taxon>Eukaryota</taxon>
        <taxon>Viridiplantae</taxon>
        <taxon>Streptophyta</taxon>
        <taxon>Embryophyta</taxon>
        <taxon>Tracheophyta</taxon>
        <taxon>Spermatophyta</taxon>
        <taxon>Magnoliopsida</taxon>
        <taxon>Liliopsida</taxon>
        <taxon>Poales</taxon>
        <taxon>Poaceae</taxon>
        <taxon>PACMAD clade</taxon>
        <taxon>Arundinoideae</taxon>
        <taxon>Arundineae</taxon>
        <taxon>Arundo</taxon>
    </lineage>
</organism>
<dbReference type="AlphaFoldDB" id="A0A0A9GVT4"/>
<accession>A0A0A9GVT4</accession>
<evidence type="ECO:0000313" key="1">
    <source>
        <dbReference type="EMBL" id="JAE27659.1"/>
    </source>
</evidence>
<proteinExistence type="predicted"/>
<dbReference type="EMBL" id="GBRH01170237">
    <property type="protein sequence ID" value="JAE27659.1"/>
    <property type="molecule type" value="Transcribed_RNA"/>
</dbReference>
<name>A0A0A9GVT4_ARUDO</name>
<sequence>MTKERSWLSKKRVVYFEA</sequence>
<protein>
    <submittedName>
        <fullName evidence="1">Uncharacterized protein</fullName>
    </submittedName>
</protein>
<reference evidence="1" key="1">
    <citation type="submission" date="2014-09" db="EMBL/GenBank/DDBJ databases">
        <authorList>
            <person name="Magalhaes I.L.F."/>
            <person name="Oliveira U."/>
            <person name="Santos F.R."/>
            <person name="Vidigal T.H.D.A."/>
            <person name="Brescovit A.D."/>
            <person name="Santos A.J."/>
        </authorList>
    </citation>
    <scope>NUCLEOTIDE SEQUENCE</scope>
    <source>
        <tissue evidence="1">Shoot tissue taken approximately 20 cm above the soil surface</tissue>
    </source>
</reference>
<reference evidence="1" key="2">
    <citation type="journal article" date="2015" name="Data Brief">
        <title>Shoot transcriptome of the giant reed, Arundo donax.</title>
        <authorList>
            <person name="Barrero R.A."/>
            <person name="Guerrero F.D."/>
            <person name="Moolhuijzen P."/>
            <person name="Goolsby J.A."/>
            <person name="Tidwell J."/>
            <person name="Bellgard S.E."/>
            <person name="Bellgard M.I."/>
        </authorList>
    </citation>
    <scope>NUCLEOTIDE SEQUENCE</scope>
    <source>
        <tissue evidence="1">Shoot tissue taken approximately 20 cm above the soil surface</tissue>
    </source>
</reference>